<feature type="compositionally biased region" description="Polar residues" evidence="1">
    <location>
        <begin position="393"/>
        <end position="404"/>
    </location>
</feature>
<feature type="region of interest" description="Disordered" evidence="1">
    <location>
        <begin position="393"/>
        <end position="418"/>
    </location>
</feature>
<name>A0AAV5RP16_STABA</name>
<evidence type="ECO:0008006" key="4">
    <source>
        <dbReference type="Google" id="ProtNLM"/>
    </source>
</evidence>
<feature type="region of interest" description="Disordered" evidence="1">
    <location>
        <begin position="304"/>
        <end position="325"/>
    </location>
</feature>
<sequence>MDMFSQATSVSNTAFKIQKQGIHKNSQKMLNTSNGSSKVQEEPFFPSKPDINVYSNLLQPHIICEFPQCNKRPYVRLGALRNHLTKVHKVDDEYLVRKGFLREQKGHKQAPRLKEVCEMKQESRQPLAEIPLSQHNPSNLSSLSNMSMQRIPFDDNIEPAPYKAEVHSAEQKSYSKPGFTNNEALCTENSIENIAKSTEVSNDIEELRNQPSMSQIITSVKNSNPPTTASCVSSSTLGSRNNYDLFLSKEQNSYSGIGQQPHQNIEYNIEFHSETIAKILPEAGTDIHSHSGTELKYHDTRKQVNDKMKTSRPITPVSDCGISSDQEQTNKFEAQVLETAYIDGKFISKSAATDNKIPIPNKLASFKSFVTSKVDSGISLTPALSPVIAGDGQNQSFKNHSEMPNVNKPLSKGNQSENLPQIDQNALNRWNMMQQNNDLRNSHSIGIFPNTDKLYTNLHSTAGGFNKSMKQVCTTRKSKEDEFSIYPVKDLNDLHDICKTDSYLNYATTAGNFFRDTYDNYGEFISNEIFNGMAQDYDLRCDMVQGIELDLIQGLNPCFLENPVVACTDINFVTKFDQQSSEQFQSVQFVD</sequence>
<reference evidence="2 3" key="1">
    <citation type="journal article" date="2023" name="Elife">
        <title>Identification of key yeast species and microbe-microbe interactions impacting larval growth of Drosophila in the wild.</title>
        <authorList>
            <person name="Mure A."/>
            <person name="Sugiura Y."/>
            <person name="Maeda R."/>
            <person name="Honda K."/>
            <person name="Sakurai N."/>
            <person name="Takahashi Y."/>
            <person name="Watada M."/>
            <person name="Katoh T."/>
            <person name="Gotoh A."/>
            <person name="Gotoh Y."/>
            <person name="Taniguchi I."/>
            <person name="Nakamura K."/>
            <person name="Hayashi T."/>
            <person name="Katayama T."/>
            <person name="Uemura T."/>
            <person name="Hattori Y."/>
        </authorList>
    </citation>
    <scope>NUCLEOTIDE SEQUENCE [LARGE SCALE GENOMIC DNA]</scope>
    <source>
        <strain evidence="2 3">SB-73</strain>
    </source>
</reference>
<evidence type="ECO:0000256" key="1">
    <source>
        <dbReference type="SAM" id="MobiDB-lite"/>
    </source>
</evidence>
<comment type="caution">
    <text evidence="2">The sequence shown here is derived from an EMBL/GenBank/DDBJ whole genome shotgun (WGS) entry which is preliminary data.</text>
</comment>
<accession>A0AAV5RP16</accession>
<keyword evidence="3" id="KW-1185">Reference proteome</keyword>
<dbReference type="AlphaFoldDB" id="A0AAV5RP16"/>
<evidence type="ECO:0000313" key="3">
    <source>
        <dbReference type="Proteomes" id="UP001362899"/>
    </source>
</evidence>
<gene>
    <name evidence="2" type="ORF">DASB73_033840</name>
</gene>
<protein>
    <recommendedName>
        <fullName evidence="4">C2H2-type domain-containing protein</fullName>
    </recommendedName>
</protein>
<proteinExistence type="predicted"/>
<dbReference type="Proteomes" id="UP001362899">
    <property type="component" value="Unassembled WGS sequence"/>
</dbReference>
<evidence type="ECO:0000313" key="2">
    <source>
        <dbReference type="EMBL" id="GMM52421.1"/>
    </source>
</evidence>
<organism evidence="2 3">
    <name type="scientific">Starmerella bacillaris</name>
    <name type="common">Yeast</name>
    <name type="synonym">Candida zemplinina</name>
    <dbReference type="NCBI Taxonomy" id="1247836"/>
    <lineage>
        <taxon>Eukaryota</taxon>
        <taxon>Fungi</taxon>
        <taxon>Dikarya</taxon>
        <taxon>Ascomycota</taxon>
        <taxon>Saccharomycotina</taxon>
        <taxon>Dipodascomycetes</taxon>
        <taxon>Dipodascales</taxon>
        <taxon>Trichomonascaceae</taxon>
        <taxon>Starmerella</taxon>
    </lineage>
</organism>
<dbReference type="EMBL" id="BTGC01000008">
    <property type="protein sequence ID" value="GMM52421.1"/>
    <property type="molecule type" value="Genomic_DNA"/>
</dbReference>